<accession>A0ABV7WD45</accession>
<reference evidence="3" key="1">
    <citation type="journal article" date="2019" name="Int. J. Syst. Evol. Microbiol.">
        <title>The Global Catalogue of Microorganisms (GCM) 10K type strain sequencing project: providing services to taxonomists for standard genome sequencing and annotation.</title>
        <authorList>
            <consortium name="The Broad Institute Genomics Platform"/>
            <consortium name="The Broad Institute Genome Sequencing Center for Infectious Disease"/>
            <person name="Wu L."/>
            <person name="Ma J."/>
        </authorList>
    </citation>
    <scope>NUCLEOTIDE SEQUENCE [LARGE SCALE GENOMIC DNA]</scope>
    <source>
        <strain evidence="3">NCAIM B.02333</strain>
    </source>
</reference>
<evidence type="ECO:0000313" key="3">
    <source>
        <dbReference type="Proteomes" id="UP001595685"/>
    </source>
</evidence>
<dbReference type="EMBL" id="JBHRWW010000002">
    <property type="protein sequence ID" value="MFC3687759.1"/>
    <property type="molecule type" value="Genomic_DNA"/>
</dbReference>
<gene>
    <name evidence="2" type="ORF">ACFOLH_05320</name>
</gene>
<feature type="transmembrane region" description="Helical" evidence="1">
    <location>
        <begin position="114"/>
        <end position="132"/>
    </location>
</feature>
<sequence length="138" mass="14354">MSRQQRSGQPSLHVGADLTVQVTAPDGRTAQLGVQDDGQTLRVVLARAADLGVVRASLPGGLAGVAGQLVRTARRGGLGLPPWDQHLELVVGERTVLRRRAGRWSPGPRLTAPAVRALVAAVVVVGAAVAAVRRAGRR</sequence>
<keyword evidence="3" id="KW-1185">Reference proteome</keyword>
<proteinExistence type="predicted"/>
<evidence type="ECO:0000256" key="1">
    <source>
        <dbReference type="SAM" id="Phobius"/>
    </source>
</evidence>
<organism evidence="2 3">
    <name type="scientific">Aquipuribacter hungaricus</name>
    <dbReference type="NCBI Taxonomy" id="545624"/>
    <lineage>
        <taxon>Bacteria</taxon>
        <taxon>Bacillati</taxon>
        <taxon>Actinomycetota</taxon>
        <taxon>Actinomycetes</taxon>
        <taxon>Micrococcales</taxon>
        <taxon>Intrasporangiaceae</taxon>
        <taxon>Aquipuribacter</taxon>
    </lineage>
</organism>
<keyword evidence="1" id="KW-0812">Transmembrane</keyword>
<protein>
    <submittedName>
        <fullName evidence="2">Uncharacterized protein</fullName>
    </submittedName>
</protein>
<evidence type="ECO:0000313" key="2">
    <source>
        <dbReference type="EMBL" id="MFC3687759.1"/>
    </source>
</evidence>
<name>A0ABV7WD45_9MICO</name>
<keyword evidence="1" id="KW-1133">Transmembrane helix</keyword>
<comment type="caution">
    <text evidence="2">The sequence shown here is derived from an EMBL/GenBank/DDBJ whole genome shotgun (WGS) entry which is preliminary data.</text>
</comment>
<keyword evidence="1" id="KW-0472">Membrane</keyword>
<dbReference type="Proteomes" id="UP001595685">
    <property type="component" value="Unassembled WGS sequence"/>
</dbReference>
<dbReference type="RefSeq" id="WP_376983655.1">
    <property type="nucleotide sequence ID" value="NZ_JBHRWW010000002.1"/>
</dbReference>